<keyword evidence="3" id="KW-1185">Reference proteome</keyword>
<dbReference type="Proteomes" id="UP000198226">
    <property type="component" value="Chromosome I"/>
</dbReference>
<gene>
    <name evidence="2" type="ORF">GA0070623_5941</name>
</gene>
<evidence type="ECO:0000256" key="1">
    <source>
        <dbReference type="SAM" id="MobiDB-lite"/>
    </source>
</evidence>
<reference evidence="3" key="1">
    <citation type="submission" date="2016-06" db="EMBL/GenBank/DDBJ databases">
        <authorList>
            <person name="Varghese N."/>
            <person name="Submissions Spin"/>
        </authorList>
    </citation>
    <scope>NUCLEOTIDE SEQUENCE [LARGE SCALE GENOMIC DNA]</scope>
    <source>
        <strain evidence="3">DSM 44983</strain>
    </source>
</reference>
<proteinExistence type="predicted"/>
<dbReference type="EMBL" id="LT607752">
    <property type="protein sequence ID" value="SCG81557.1"/>
    <property type="molecule type" value="Genomic_DNA"/>
</dbReference>
<evidence type="ECO:0000313" key="3">
    <source>
        <dbReference type="Proteomes" id="UP000198226"/>
    </source>
</evidence>
<accession>A0A1C5KG32</accession>
<name>A0A1C5KG32_9ACTN</name>
<evidence type="ECO:0000313" key="2">
    <source>
        <dbReference type="EMBL" id="SCG81557.1"/>
    </source>
</evidence>
<protein>
    <submittedName>
        <fullName evidence="2">Uncharacterized protein</fullName>
    </submittedName>
</protein>
<feature type="region of interest" description="Disordered" evidence="1">
    <location>
        <begin position="409"/>
        <end position="435"/>
    </location>
</feature>
<dbReference type="AlphaFoldDB" id="A0A1C5KG32"/>
<sequence>MVSAVILRVSVPAPSGVCVPGREGVPGSFVGELWCGSWGTDAADAGWHLVRDRWPLLLAALTMLAVVRVGWAVCRRRVWRRHAARARWLEITPPVTATPAATVGVWRLLATVLPAPRRWALRPARIVWEVAADPDGLRCGLWLPPGVNPTAVVRLLHRGWPGVRAAQCAPPAVPSVGAVVALAVRPTRPEWLPLVDDITPASRRGMDVAAPEDDRLRAVYGGLVSAGRTGGALLQVHLGRAPAHRLRQLRRAMTHPHRARHPRGIARAALQATLDLITPGPGIRRHPTGRLDPYTAELARQARVKLTDAPHLLVAVQTVAVGPTRAAASAAAADVSSGFGLLSPHFTRRRLRHGTFAVADRWVPASRMSLAGIGDAAALAGLPAEPTAYGLPGAASRRRAATREVFRTTGHATEGPDTTPVEATAVDAPTVWSSP</sequence>
<organism evidence="2 3">
    <name type="scientific">Micromonospora rifamycinica</name>
    <dbReference type="NCBI Taxonomy" id="291594"/>
    <lineage>
        <taxon>Bacteria</taxon>
        <taxon>Bacillati</taxon>
        <taxon>Actinomycetota</taxon>
        <taxon>Actinomycetes</taxon>
        <taxon>Micromonosporales</taxon>
        <taxon>Micromonosporaceae</taxon>
        <taxon>Micromonospora</taxon>
    </lineage>
</organism>